<reference evidence="3" key="3">
    <citation type="submission" date="2020-03" db="EMBL/GenBank/DDBJ databases">
        <title>Sequencing and Assembly of Multiple Reported Metal-Biooxidizing Members of the Extremely Thermoacidophilic Archaeal Family Sulfolobaceae.</title>
        <authorList>
            <person name="Counts J.A."/>
            <person name="Kelly R.M."/>
        </authorList>
    </citation>
    <scope>NUCLEOTIDE SEQUENCE [LARGE SCALE GENOMIC DNA]</scope>
    <source>
        <strain evidence="3">HO1-1</strain>
    </source>
</reference>
<dbReference type="InterPro" id="IPR050678">
    <property type="entry name" value="DNA_Partitioning_ATPase"/>
</dbReference>
<evidence type="ECO:0000313" key="3">
    <source>
        <dbReference type="Proteomes" id="UP000247586"/>
    </source>
</evidence>
<dbReference type="AlphaFoldDB" id="A0A2U9IT61"/>
<protein>
    <submittedName>
        <fullName evidence="2">ParA family protein</fullName>
    </submittedName>
</protein>
<evidence type="ECO:0000259" key="1">
    <source>
        <dbReference type="Pfam" id="PF01656"/>
    </source>
</evidence>
<evidence type="ECO:0000313" key="2">
    <source>
        <dbReference type="EMBL" id="AWR99208.1"/>
    </source>
</evidence>
<organism evidence="2 3">
    <name type="scientific">Metallosphaera hakonensis JCM 8857 = DSM 7519</name>
    <dbReference type="NCBI Taxonomy" id="1293036"/>
    <lineage>
        <taxon>Archaea</taxon>
        <taxon>Thermoproteota</taxon>
        <taxon>Thermoprotei</taxon>
        <taxon>Sulfolobales</taxon>
        <taxon>Sulfolobaceae</taxon>
        <taxon>Metallosphaera</taxon>
    </lineage>
</organism>
<name>A0A2U9IT61_9CREN</name>
<dbReference type="Gene3D" id="3.40.50.300">
    <property type="entry name" value="P-loop containing nucleotide triphosphate hydrolases"/>
    <property type="match status" value="1"/>
</dbReference>
<reference evidence="3" key="2">
    <citation type="submission" date="2020-03" db="EMBL/GenBank/DDBJ databases">
        <title>Complete Genome Sequences of Extremely Thermoacidophilic, Metal-Mobilizing Type-Strain Members of the Archaeal Family Sulfolobaceae: Acidianus brierleyi DSM-1651T, Acidianus sulfidivorans DSM-18786T, Metallosphaera hakonensis DSM-7519T, and Metallosphaera prunae DSM-10039T.</title>
        <authorList>
            <person name="Counts J.A."/>
            <person name="Kelly R.M."/>
        </authorList>
    </citation>
    <scope>NUCLEOTIDE SEQUENCE [LARGE SCALE GENOMIC DNA]</scope>
    <source>
        <strain evidence="3">HO1-1</strain>
    </source>
</reference>
<dbReference type="EMBL" id="CP029287">
    <property type="protein sequence ID" value="AWR99208.1"/>
    <property type="molecule type" value="Genomic_DNA"/>
</dbReference>
<dbReference type="PANTHER" id="PTHR13696">
    <property type="entry name" value="P-LOOP CONTAINING NUCLEOSIDE TRIPHOSPHATE HYDROLASE"/>
    <property type="match status" value="1"/>
</dbReference>
<dbReference type="Proteomes" id="UP000247586">
    <property type="component" value="Chromosome"/>
</dbReference>
<dbReference type="InterPro" id="IPR002586">
    <property type="entry name" value="CobQ/CobB/MinD/ParA_Nub-bd_dom"/>
</dbReference>
<dbReference type="InterPro" id="IPR027417">
    <property type="entry name" value="P-loop_NTPase"/>
</dbReference>
<reference evidence="2 3" key="1">
    <citation type="submission" date="2018-05" db="EMBL/GenBank/DDBJ databases">
        <title>Complete Genome Sequences of Extremely Thermoacidophilic, Metal-Mobilizing Type-Strain Members of the Archaeal Family Sulfolobaceae: Acidianus brierleyi DSM-1651T, Acidianus sulfidivorans DSM-18786T, Metallosphaera hakonensis DSM-7519T, and Metallosphaera prunae DSM-10039T.</title>
        <authorList>
            <person name="Counts J.A."/>
            <person name="Kelly R.M."/>
        </authorList>
    </citation>
    <scope>NUCLEOTIDE SEQUENCE [LARGE SCALE GENOMIC DNA]</scope>
    <source>
        <strain evidence="2 3">HO1-1</strain>
    </source>
</reference>
<sequence>MEFLTSSRKEVKSDLRVVILGVKGGVGKSTIGLLLAKELCERGKRVLFVDRDQMGYASWIAGIKGKGLIASIVDEQRSDYFTEIGVGKGRLTVLKFYGDGFRLKKDLEVINLDQRRRELFARLYGEVLRLGHDVVILDNKSSTFPWSEEISLELMTYLKMFPGTPSFRIFITDPFIFNIENTISFARRLNDKKTGGSLPMKVIEQIMLINMVPFTKLEEIRNLTVGRDLFASVKLIPYFDQLFEFTGSVDKLPRLQEIKDIADEIERVSYRSS</sequence>
<gene>
    <name evidence="2" type="ORF">DFR87_05265</name>
</gene>
<dbReference type="Pfam" id="PF01656">
    <property type="entry name" value="CbiA"/>
    <property type="match status" value="1"/>
</dbReference>
<dbReference type="PANTHER" id="PTHR13696:SF99">
    <property type="entry name" value="COBYRINIC ACID AC-DIAMIDE SYNTHASE"/>
    <property type="match status" value="1"/>
</dbReference>
<accession>A0A2U9IT61</accession>
<dbReference type="KEGG" id="mhk:DFR87_05265"/>
<keyword evidence="3" id="KW-1185">Reference proteome</keyword>
<dbReference type="STRING" id="1293036.GCA_001315825_03284"/>
<feature type="domain" description="CobQ/CobB/MinD/ParA nucleotide binding" evidence="1">
    <location>
        <begin position="17"/>
        <end position="66"/>
    </location>
</feature>
<proteinExistence type="predicted"/>
<dbReference type="SUPFAM" id="SSF52540">
    <property type="entry name" value="P-loop containing nucleoside triphosphate hydrolases"/>
    <property type="match status" value="1"/>
</dbReference>